<evidence type="ECO:0000313" key="2">
    <source>
        <dbReference type="EMBL" id="CAK9185098.1"/>
    </source>
</evidence>
<organism evidence="2 3">
    <name type="scientific">Ilex paraguariensis</name>
    <name type="common">yerba mate</name>
    <dbReference type="NCBI Taxonomy" id="185542"/>
    <lineage>
        <taxon>Eukaryota</taxon>
        <taxon>Viridiplantae</taxon>
        <taxon>Streptophyta</taxon>
        <taxon>Embryophyta</taxon>
        <taxon>Tracheophyta</taxon>
        <taxon>Spermatophyta</taxon>
        <taxon>Magnoliopsida</taxon>
        <taxon>eudicotyledons</taxon>
        <taxon>Gunneridae</taxon>
        <taxon>Pentapetalae</taxon>
        <taxon>asterids</taxon>
        <taxon>campanulids</taxon>
        <taxon>Aquifoliales</taxon>
        <taxon>Aquifoliaceae</taxon>
        <taxon>Ilex</taxon>
    </lineage>
</organism>
<dbReference type="EMBL" id="CAUOFW020009168">
    <property type="protein sequence ID" value="CAK9185098.1"/>
    <property type="molecule type" value="Genomic_DNA"/>
</dbReference>
<protein>
    <recommendedName>
        <fullName evidence="4">UBA domain-containing protein</fullName>
    </recommendedName>
</protein>
<dbReference type="Gene3D" id="1.20.120.1920">
    <property type="entry name" value="UBAP1 SOUBA domain"/>
    <property type="match status" value="1"/>
</dbReference>
<evidence type="ECO:0000256" key="1">
    <source>
        <dbReference type="SAM" id="MobiDB-lite"/>
    </source>
</evidence>
<dbReference type="FunFam" id="1.20.120.1920:FF:000003">
    <property type="entry name" value="Ubiquitin-associated/translation elongation factor EF1B protein"/>
    <property type="match status" value="1"/>
</dbReference>
<dbReference type="InterPro" id="IPR042575">
    <property type="entry name" value="UBAP1_C"/>
</dbReference>
<comment type="caution">
    <text evidence="2">The sequence shown here is derived from an EMBL/GenBank/DDBJ whole genome shotgun (WGS) entry which is preliminary data.</text>
</comment>
<name>A0ABC8UVJ3_9AQUA</name>
<keyword evidence="3" id="KW-1185">Reference proteome</keyword>
<evidence type="ECO:0008006" key="4">
    <source>
        <dbReference type="Google" id="ProtNLM"/>
    </source>
</evidence>
<reference evidence="2 3" key="1">
    <citation type="submission" date="2024-02" db="EMBL/GenBank/DDBJ databases">
        <authorList>
            <person name="Vignale AGUSTIN F."/>
            <person name="Sosa J E."/>
            <person name="Modenutti C."/>
        </authorList>
    </citation>
    <scope>NUCLEOTIDE SEQUENCE [LARGE SCALE GENOMIC DNA]</scope>
</reference>
<dbReference type="AlphaFoldDB" id="A0ABC8UVJ3"/>
<dbReference type="PANTHER" id="PTHR15960">
    <property type="entry name" value="LD44032P"/>
    <property type="match status" value="1"/>
</dbReference>
<dbReference type="InterPro" id="IPR038870">
    <property type="entry name" value="UBAP1"/>
</dbReference>
<feature type="compositionally biased region" description="Low complexity" evidence="1">
    <location>
        <begin position="22"/>
        <end position="33"/>
    </location>
</feature>
<accession>A0ABC8UVJ3</accession>
<evidence type="ECO:0000313" key="3">
    <source>
        <dbReference type="Proteomes" id="UP001642360"/>
    </source>
</evidence>
<dbReference type="PANTHER" id="PTHR15960:SF5">
    <property type="entry name" value="LD44032P"/>
    <property type="match status" value="1"/>
</dbReference>
<dbReference type="SUPFAM" id="SSF46934">
    <property type="entry name" value="UBA-like"/>
    <property type="match status" value="1"/>
</dbReference>
<feature type="region of interest" description="Disordered" evidence="1">
    <location>
        <begin position="1"/>
        <end position="74"/>
    </location>
</feature>
<dbReference type="Proteomes" id="UP001642360">
    <property type="component" value="Unassembled WGS sequence"/>
</dbReference>
<gene>
    <name evidence="2" type="ORF">ILEXP_LOCUS55454</name>
</gene>
<feature type="compositionally biased region" description="Low complexity" evidence="1">
    <location>
        <begin position="62"/>
        <end position="71"/>
    </location>
</feature>
<proteinExistence type="predicted"/>
<sequence length="221" mass="23842">MDYDFRNIAGLPYDPQVPMYRTTTTPSSSSSSSHPMYGPSSLYPKISGHSVNPPAARPPSFHPTSSPSSSSGTGIRVALKPEYRITPPPQLSPDIGDIPRSTFQFDFELERKILAEAQKDSQNWGRLGLENLPSKPAESTSSLGSRADPVVSKYIAAGLSREAVPLAVANFGDNPAKVREFANGYTLLRDMGFSSNNVAEALLMYDNDTDKALAHFLSGSS</sequence>
<dbReference type="InterPro" id="IPR009060">
    <property type="entry name" value="UBA-like_sf"/>
</dbReference>